<name>A0ABS6TEC3_9ENTE</name>
<dbReference type="Proteomes" id="UP000774130">
    <property type="component" value="Unassembled WGS sequence"/>
</dbReference>
<reference evidence="3 4" key="1">
    <citation type="submission" date="2021-06" db="EMBL/GenBank/DDBJ databases">
        <title>Enterococcus alishanensis sp. nov., a novel lactic acid bacterium isolated from fresh coffee beans.</title>
        <authorList>
            <person name="Chen Y.-S."/>
        </authorList>
    </citation>
    <scope>NUCLEOTIDE SEQUENCE [LARGE SCALE GENOMIC DNA]</scope>
    <source>
        <strain evidence="3 4">ALS3</strain>
    </source>
</reference>
<feature type="transmembrane region" description="Helical" evidence="1">
    <location>
        <begin position="37"/>
        <end position="56"/>
    </location>
</feature>
<sequence length="440" mass="51188">MMNDIFPNIPRIYTAISEWLACIALIMAIVPEKRQNFFYLKAIALLIGQICLQLWVGTWPLFFWIPGMIINVCWMLLTFMVLVNQRALSNLYNVSKAFIFAEFIASLTWQLYCYLFYNRFEEIIPLQIAFMLISYLLLAWIYFAIEKKSNHQLLLKNIQPKDTLEVILTAVIIFTMSNIGFILSSTNFAIGDSVAIFIFRSLINLCGIFMIYIQENSRYENNLRQELTAINNVFQSQYEQYEAYRESNQIINRKFHDLKHQLSIIEMEPDENKRLSYVNQLKEDIEKYQTNIKTGNPIIDVIVTRKNIYCIENQITFTCIVDGALLSFMNTMDLVSLLGNTLDNAIESTLALASTEKRLINLRVSKKANFVMYSLENYSETPLHFEDGLPQTTKEDQRYHGYGLKSSAYIAEKYNGSLTVKLEDNWFKLNVLIPLQKKGI</sequence>
<keyword evidence="4" id="KW-1185">Reference proteome</keyword>
<keyword evidence="1" id="KW-1133">Transmembrane helix</keyword>
<dbReference type="EMBL" id="JAHUZB010000004">
    <property type="protein sequence ID" value="MBV7391243.1"/>
    <property type="molecule type" value="Genomic_DNA"/>
</dbReference>
<evidence type="ECO:0000313" key="4">
    <source>
        <dbReference type="Proteomes" id="UP000774130"/>
    </source>
</evidence>
<keyword evidence="1" id="KW-0812">Transmembrane</keyword>
<proteinExistence type="predicted"/>
<dbReference type="InterPro" id="IPR032834">
    <property type="entry name" value="NatK-like_C"/>
</dbReference>
<feature type="transmembrane region" description="Helical" evidence="1">
    <location>
        <begin position="194"/>
        <end position="213"/>
    </location>
</feature>
<feature type="transmembrane region" description="Helical" evidence="1">
    <location>
        <begin position="62"/>
        <end position="85"/>
    </location>
</feature>
<accession>A0ABS6TEC3</accession>
<gene>
    <name evidence="3" type="ORF">KUA55_11175</name>
</gene>
<feature type="transmembrane region" description="Helical" evidence="1">
    <location>
        <begin position="166"/>
        <end position="188"/>
    </location>
</feature>
<feature type="transmembrane region" description="Helical" evidence="1">
    <location>
        <begin position="97"/>
        <end position="117"/>
    </location>
</feature>
<protein>
    <submittedName>
        <fullName evidence="3">GHKL domain-containing protein</fullName>
    </submittedName>
</protein>
<keyword evidence="1" id="KW-0472">Membrane</keyword>
<feature type="transmembrane region" description="Helical" evidence="1">
    <location>
        <begin position="12"/>
        <end position="30"/>
    </location>
</feature>
<feature type="domain" description="Sensor histidine kinase NatK-like C-terminal" evidence="2">
    <location>
        <begin position="329"/>
        <end position="434"/>
    </location>
</feature>
<evidence type="ECO:0000256" key="1">
    <source>
        <dbReference type="SAM" id="Phobius"/>
    </source>
</evidence>
<organism evidence="3 4">
    <name type="scientific">Enterococcus alishanensis</name>
    <dbReference type="NCBI Taxonomy" id="1303817"/>
    <lineage>
        <taxon>Bacteria</taxon>
        <taxon>Bacillati</taxon>
        <taxon>Bacillota</taxon>
        <taxon>Bacilli</taxon>
        <taxon>Lactobacillales</taxon>
        <taxon>Enterococcaceae</taxon>
        <taxon>Enterococcus</taxon>
    </lineage>
</organism>
<evidence type="ECO:0000313" key="3">
    <source>
        <dbReference type="EMBL" id="MBV7391243.1"/>
    </source>
</evidence>
<dbReference type="CDD" id="cd16935">
    <property type="entry name" value="HATPase_AgrC-ComD-like"/>
    <property type="match status" value="1"/>
</dbReference>
<comment type="caution">
    <text evidence="3">The sequence shown here is derived from an EMBL/GenBank/DDBJ whole genome shotgun (WGS) entry which is preliminary data.</text>
</comment>
<evidence type="ECO:0000259" key="2">
    <source>
        <dbReference type="Pfam" id="PF14501"/>
    </source>
</evidence>
<dbReference type="Pfam" id="PF14501">
    <property type="entry name" value="HATPase_c_5"/>
    <property type="match status" value="1"/>
</dbReference>
<feature type="transmembrane region" description="Helical" evidence="1">
    <location>
        <begin position="123"/>
        <end position="145"/>
    </location>
</feature>